<dbReference type="OrthoDB" id="5901694at2"/>
<comment type="caution">
    <text evidence="2">The sequence shown here is derived from an EMBL/GenBank/DDBJ whole genome shotgun (WGS) entry which is preliminary data.</text>
</comment>
<sequence length="80" mass="9038">MNFKVILLLAIVLGASYLGYRGHLSSLYAFKSFVIGSFSEYLTVDIAENRAGTSNDRKRKKSQPEPYEEDTEIDANIFVE</sequence>
<protein>
    <submittedName>
        <fullName evidence="2">Uncharacterized protein</fullName>
    </submittedName>
</protein>
<accession>V5FK25</accession>
<dbReference type="eggNOG" id="ENOG5031NMI">
    <property type="taxonomic scope" value="Bacteria"/>
</dbReference>
<evidence type="ECO:0000256" key="1">
    <source>
        <dbReference type="SAM" id="MobiDB-lite"/>
    </source>
</evidence>
<dbReference type="EMBL" id="BAUJ01000032">
    <property type="protein sequence ID" value="GAD90091.1"/>
    <property type="molecule type" value="Genomic_DNA"/>
</dbReference>
<proteinExistence type="predicted"/>
<evidence type="ECO:0000313" key="3">
    <source>
        <dbReference type="Proteomes" id="UP000017800"/>
    </source>
</evidence>
<evidence type="ECO:0000313" key="2">
    <source>
        <dbReference type="EMBL" id="GAD90091.1"/>
    </source>
</evidence>
<keyword evidence="3" id="KW-1185">Reference proteome</keyword>
<name>V5FK25_9VIBR</name>
<gene>
    <name evidence="2" type="ORF">VHA01S_032_00410</name>
</gene>
<feature type="region of interest" description="Disordered" evidence="1">
    <location>
        <begin position="52"/>
        <end position="80"/>
    </location>
</feature>
<dbReference type="Proteomes" id="UP000017800">
    <property type="component" value="Unassembled WGS sequence"/>
</dbReference>
<dbReference type="AlphaFoldDB" id="V5FK25"/>
<organism evidence="2 3">
    <name type="scientific">Vibrio halioticoli NBRC 102217</name>
    <dbReference type="NCBI Taxonomy" id="1219072"/>
    <lineage>
        <taxon>Bacteria</taxon>
        <taxon>Pseudomonadati</taxon>
        <taxon>Pseudomonadota</taxon>
        <taxon>Gammaproteobacteria</taxon>
        <taxon>Vibrionales</taxon>
        <taxon>Vibrionaceae</taxon>
        <taxon>Vibrio</taxon>
    </lineage>
</organism>
<dbReference type="RefSeq" id="WP_023404444.1">
    <property type="nucleotide sequence ID" value="NZ_BAUJ01000032.1"/>
</dbReference>
<reference evidence="2 3" key="1">
    <citation type="submission" date="2013-11" db="EMBL/GenBank/DDBJ databases">
        <title>Whole genome shotgun sequence of Vibrio halioticoli NBRC 102217.</title>
        <authorList>
            <person name="Isaki S."/>
            <person name="Kimura A."/>
            <person name="Ohji S."/>
            <person name="Hosoyama A."/>
            <person name="Fujita N."/>
            <person name="Hashimoto M."/>
            <person name="Hosoyama Y."/>
            <person name="Yamazoe A."/>
        </authorList>
    </citation>
    <scope>NUCLEOTIDE SEQUENCE [LARGE SCALE GENOMIC DNA]</scope>
    <source>
        <strain evidence="2 3">NBRC 102217</strain>
    </source>
</reference>